<keyword evidence="4 11" id="KW-0812">Transmembrane</keyword>
<evidence type="ECO:0000256" key="5">
    <source>
        <dbReference type="ARBA" id="ARBA00022737"/>
    </source>
</evidence>
<dbReference type="AlphaFoldDB" id="A0A8J2T7J5"/>
<dbReference type="InterPro" id="IPR030225">
    <property type="entry name" value="SCAP"/>
</dbReference>
<evidence type="ECO:0000256" key="10">
    <source>
        <dbReference type="ARBA" id="ARBA00023180"/>
    </source>
</evidence>
<dbReference type="GO" id="GO:0032936">
    <property type="term" value="C:SREBP-SCAP complex"/>
    <property type="evidence" value="ECO:0007669"/>
    <property type="project" value="TreeGrafter"/>
</dbReference>
<evidence type="ECO:0000256" key="1">
    <source>
        <dbReference type="ARBA" id="ARBA00004586"/>
    </source>
</evidence>
<feature type="transmembrane region" description="Helical" evidence="11">
    <location>
        <begin position="247"/>
        <end position="264"/>
    </location>
</feature>
<keyword evidence="3" id="KW-0853">WD repeat</keyword>
<evidence type="ECO:0000256" key="7">
    <source>
        <dbReference type="ARBA" id="ARBA00022989"/>
    </source>
</evidence>
<accession>A0A8J2T7J5</accession>
<dbReference type="GO" id="GO:0005789">
    <property type="term" value="C:endoplasmic reticulum membrane"/>
    <property type="evidence" value="ECO:0007669"/>
    <property type="project" value="UniProtKB-SubCell"/>
</dbReference>
<feature type="transmembrane region" description="Helical" evidence="11">
    <location>
        <begin position="40"/>
        <end position="59"/>
    </location>
</feature>
<dbReference type="InterPro" id="IPR053958">
    <property type="entry name" value="HMGCR/SNAP/NPC1-like_SSD"/>
</dbReference>
<comment type="subcellular location">
    <subcellularLocation>
        <location evidence="1">Endoplasmic reticulum membrane</location>
    </subcellularLocation>
    <subcellularLocation>
        <location evidence="2">Golgi apparatus membrane</location>
        <topology evidence="2">Multi-pass membrane protein</topology>
    </subcellularLocation>
</comment>
<dbReference type="Proteomes" id="UP000019375">
    <property type="component" value="Unassembled WGS sequence"/>
</dbReference>
<name>A0A8J2T7J5_ZYGB2</name>
<keyword evidence="6" id="KW-0256">Endoplasmic reticulum</keyword>
<keyword evidence="8" id="KW-0333">Golgi apparatus</keyword>
<evidence type="ECO:0000256" key="8">
    <source>
        <dbReference type="ARBA" id="ARBA00023034"/>
    </source>
</evidence>
<keyword evidence="14" id="KW-1185">Reference proteome</keyword>
<evidence type="ECO:0000313" key="13">
    <source>
        <dbReference type="EMBL" id="CDF90151.1"/>
    </source>
</evidence>
<organism evidence="13 14">
    <name type="scientific">Zygosaccharomyces bailii (strain CLIB 213 / ATCC 58445 / CBS 680 / BCRC 21525 / NBRC 1098 / NCYC 1416 / NRRL Y-2227)</name>
    <dbReference type="NCBI Taxonomy" id="1333698"/>
    <lineage>
        <taxon>Eukaryota</taxon>
        <taxon>Fungi</taxon>
        <taxon>Dikarya</taxon>
        <taxon>Ascomycota</taxon>
        <taxon>Saccharomycotina</taxon>
        <taxon>Saccharomycetes</taxon>
        <taxon>Saccharomycetales</taxon>
        <taxon>Saccharomycetaceae</taxon>
        <taxon>Zygosaccharomyces</taxon>
    </lineage>
</organism>
<evidence type="ECO:0000256" key="9">
    <source>
        <dbReference type="ARBA" id="ARBA00023136"/>
    </source>
</evidence>
<evidence type="ECO:0000256" key="6">
    <source>
        <dbReference type="ARBA" id="ARBA00022824"/>
    </source>
</evidence>
<feature type="transmembrane region" description="Helical" evidence="11">
    <location>
        <begin position="585"/>
        <end position="606"/>
    </location>
</feature>
<feature type="transmembrane region" description="Helical" evidence="11">
    <location>
        <begin position="276"/>
        <end position="296"/>
    </location>
</feature>
<evidence type="ECO:0000256" key="4">
    <source>
        <dbReference type="ARBA" id="ARBA00022692"/>
    </source>
</evidence>
<keyword evidence="5" id="KW-0677">Repeat</keyword>
<gene>
    <name evidence="13" type="ORF">BN860_01838g</name>
</gene>
<dbReference type="PANTHER" id="PTHR46378">
    <property type="entry name" value="STEROL REGULATORY ELEMENT-BINDING PROTEIN CLEAVAGE-ACTIVATING PROTEIN"/>
    <property type="match status" value="1"/>
</dbReference>
<sequence>MRYIQSAGHSGCYGESSHLCWQRHFFKFCARVVRHPRIHVVLPLLFAVILSCKLLTYVVHPSQAMAKLSESQFVCKVELLKDTASNPVESQLSLVQIWMRSTEDAANVLKKRILLESLALQNKLLEGVKVEKLISSPFQLWSNSLRRLQSDPAPLRTINSRLMALPRYSLFGTWKINGLISSAAGITISLLVNNTEYPQLQATLNQNAAKLNDMRNVTNFHIFAQPHMDSIKTESLQLFLVKLGSKYKVIIFILHFALLLHLALSMKRLSKTVKSVLGISLAMVSQIIFTLASATTVTKFCFKSSSDYIPIRALSCAVIFFSLNEQIRLLEDTRGCSFEPKPAEDPERISSEQFYDNCDSQVDRSFVSHAASCHLSSTKSLVVLSLIVTVLIPFSRRTTLFLLLSFWFGHFLQCTFFTAVLSLDRRRWEDSDLLTLDNSLLLDDNISGRSKFDFENHLHSLRFICRNRYSVLLTAIYLLAFNIKFSVARSSSSLISKLFHKGFRHVLMFGKPVPHVIFDQRFIAEGTSKLINEANKKGCYLANLIVRDPFLVLKYQDGQNLSQLEKQLPTIFNTSSFTSSYKLDFYYVFEFLLFVILLLSCTMLILQKLTEKLDHINSFNLLGNSGLEDGIDIEDAKRSKDGKKYLQNLEDAQNVNGVDDTNIEITDHFHAKELYKGGHSLDIVGIATSKCPFVVSVGLDYKVYVWSPLLKPIPSPTCIPLPRKFWPLSKVVLSNDGYYVGFFGKNGSITTWSRRQMNFVWELQLKKNCQSKDSSVTAPPLEAFFRKITVPSARQKKLPTTTMLRPELGSRRSSVNSIDYAARLTEGGIDAAYEKVVFTHSDAEEKDELVFVTPSGFIYSIQTSGELNVEKLTVSDHSLKSCKLLSSPRVNDRLVACDMVGDLYVSTVVNNKWRQRKLPINYNGMLAPSSNFCEIKENSPGSPTSQETRLMSKTDYTIELVSFVGLILRVIGREAELIDAMTGTVIRTFTIGLFKAGSLRVFHDNPTHCRFCGSASVASFSIAYNSFENERRVTLHTFKLESRTKNSICMRVERDPREIRCLGMESTFETIHYFYDAEDWCVTDNNMLIGIRRVPQDIPAKVGTTSISKIVTEDDESGVLMKRKPLKSAGEQKTVRNSEFCIHNIWEGWTMSAAGKISLHKIPMGVNGLIVNRLGPVARYGAKAMIVGFANIMNLFYIGHEELIFNPEKEDANQEELSLRFVNKRRDRLSSKKSPLNYSSL</sequence>
<dbReference type="GO" id="GO:0000139">
    <property type="term" value="C:Golgi membrane"/>
    <property type="evidence" value="ECO:0007669"/>
    <property type="project" value="UniProtKB-SubCell"/>
</dbReference>
<keyword evidence="10" id="KW-0325">Glycoprotein</keyword>
<dbReference type="OrthoDB" id="1914839at2759"/>
<evidence type="ECO:0000256" key="11">
    <source>
        <dbReference type="SAM" id="Phobius"/>
    </source>
</evidence>
<feature type="transmembrane region" description="Helical" evidence="11">
    <location>
        <begin position="373"/>
        <end position="394"/>
    </location>
</feature>
<evidence type="ECO:0000259" key="12">
    <source>
        <dbReference type="PROSITE" id="PS50156"/>
    </source>
</evidence>
<dbReference type="SUPFAM" id="SSF50978">
    <property type="entry name" value="WD40 repeat-like"/>
    <property type="match status" value="1"/>
</dbReference>
<feature type="domain" description="SSD" evidence="12">
    <location>
        <begin position="247"/>
        <end position="423"/>
    </location>
</feature>
<evidence type="ECO:0000313" key="14">
    <source>
        <dbReference type="Proteomes" id="UP000019375"/>
    </source>
</evidence>
<dbReference type="Pfam" id="PF12349">
    <property type="entry name" value="Sterol-sensing"/>
    <property type="match status" value="1"/>
</dbReference>
<dbReference type="InterPro" id="IPR036322">
    <property type="entry name" value="WD40_repeat_dom_sf"/>
</dbReference>
<dbReference type="GO" id="GO:0045540">
    <property type="term" value="P:regulation of cholesterol biosynthetic process"/>
    <property type="evidence" value="ECO:0007669"/>
    <property type="project" value="TreeGrafter"/>
</dbReference>
<dbReference type="PROSITE" id="PS50156">
    <property type="entry name" value="SSD"/>
    <property type="match status" value="1"/>
</dbReference>
<dbReference type="EMBL" id="HG316459">
    <property type="protein sequence ID" value="CDF90151.1"/>
    <property type="molecule type" value="Genomic_DNA"/>
</dbReference>
<keyword evidence="7 11" id="KW-1133">Transmembrane helix</keyword>
<feature type="transmembrane region" description="Helical" evidence="11">
    <location>
        <begin position="469"/>
        <end position="488"/>
    </location>
</feature>
<feature type="transmembrane region" description="Helical" evidence="11">
    <location>
        <begin position="400"/>
        <end position="423"/>
    </location>
</feature>
<dbReference type="InterPro" id="IPR000731">
    <property type="entry name" value="SSD"/>
</dbReference>
<protein>
    <submittedName>
        <fullName evidence="13">ZYBA0S06-01838g1_1</fullName>
    </submittedName>
</protein>
<dbReference type="GO" id="GO:0032934">
    <property type="term" value="F:sterol binding"/>
    <property type="evidence" value="ECO:0007669"/>
    <property type="project" value="InterPro"/>
</dbReference>
<dbReference type="PANTHER" id="PTHR46378:SF1">
    <property type="entry name" value="STEROL REGULATORY ELEMENT-BINDING PROTEIN CLEAVAGE-ACTIVATING PROTEIN"/>
    <property type="match status" value="1"/>
</dbReference>
<dbReference type="GO" id="GO:0032933">
    <property type="term" value="P:SREBP signaling pathway"/>
    <property type="evidence" value="ECO:0007669"/>
    <property type="project" value="InterPro"/>
</dbReference>
<evidence type="ECO:0000256" key="2">
    <source>
        <dbReference type="ARBA" id="ARBA00004653"/>
    </source>
</evidence>
<keyword evidence="9 11" id="KW-0472">Membrane</keyword>
<evidence type="ECO:0000256" key="3">
    <source>
        <dbReference type="ARBA" id="ARBA00022574"/>
    </source>
</evidence>
<proteinExistence type="predicted"/>
<reference evidence="14" key="1">
    <citation type="journal article" date="2013" name="Genome Announc.">
        <title>Genome sequence of the food spoilage yeast Zygosaccharomyces bailii CLIB 213(T).</title>
        <authorList>
            <person name="Galeote V."/>
            <person name="Bigey F."/>
            <person name="Devillers H."/>
            <person name="Neuveglise C."/>
            <person name="Dequin S."/>
        </authorList>
    </citation>
    <scope>NUCLEOTIDE SEQUENCE [LARGE SCALE GENOMIC DNA]</scope>
    <source>
        <strain evidence="14">CLIB 213 / ATCC 58445 / CBS 680 / CCRC 21525 / NBRC 1098 / NCYC 1416 / NRRL Y-2227</strain>
    </source>
</reference>